<dbReference type="AlphaFoldDB" id="A0A5K7ZLZ1"/>
<comment type="similarity">
    <text evidence="8">Belongs to the KAE1 / TsaD family.</text>
</comment>
<feature type="binding site" evidence="8">
    <location>
        <begin position="134"/>
        <end position="138"/>
    </location>
    <ligand>
        <name>substrate</name>
    </ligand>
</feature>
<comment type="function">
    <text evidence="8">Required for the formation of a threonylcarbamoyl group on adenosine at position 37 (t(6)A37) in tRNAs that read codons beginning with adenine. Is involved in the transfer of the threonylcarbamoyl moiety of threonylcarbamoyl-AMP (TC-AMP) to the N6 group of A37, together with TsaE and TsaB. TsaD likely plays a direct catalytic role in this reaction.</text>
</comment>
<dbReference type="PANTHER" id="PTHR11735:SF6">
    <property type="entry name" value="TRNA N6-ADENOSINE THREONYLCARBAMOYLTRANSFERASE, MITOCHONDRIAL"/>
    <property type="match status" value="1"/>
</dbReference>
<sequence length="336" mass="35084">MIVLGIESSCDETAAAVVRNGCEVLASVVASQVAVHHPYGGVVPELASRKHIEAIVPVVDQAIAESGIPAKKIDGVAVTQGPGLIGSLLVGFSFAKGFAFGHGIPWVGVDHLEGHINSVFLEADPPAFPFVALLVSGGHTSIYHVTSHRDFHPMGQTRDDAAGEAYDKVAKMLGLGYPGGVVIDRLAAQGDPTKVVFTRPYLDKAEFDFSFSGIKSAVMRHLQLHPDPSPGDQADIAAGFQAAVVDVLTFKIIHAAKAKGCAHLAVVGGVAANRGLREAVTRDAAADGIRVHIPSIALCGDNAAMVAAVGYHRLAAGERAGLDDDVYSRVKFRPRG</sequence>
<protein>
    <recommendedName>
        <fullName evidence="8">tRNA N6-adenosine threonylcarbamoyltransferase</fullName>
        <ecNumber evidence="8">2.3.1.234</ecNumber>
    </recommendedName>
    <alternativeName>
        <fullName evidence="8">N6-L-threonylcarbamoyladenine synthase</fullName>
        <shortName evidence="8">t(6)A synthase</shortName>
    </alternativeName>
    <alternativeName>
        <fullName evidence="8">t(6)A37 threonylcarbamoyladenosine biosynthesis protein TsaD</fullName>
    </alternativeName>
    <alternativeName>
        <fullName evidence="8">tRNA threonylcarbamoyladenosine biosynthesis protein TsaD</fullName>
    </alternativeName>
</protein>
<gene>
    <name evidence="8 10" type="primary">tsaD</name>
    <name evidence="10" type="ORF">DSCO28_27220</name>
</gene>
<dbReference type="KEGG" id="dov:DSCO28_27220"/>
<dbReference type="PRINTS" id="PR00789">
    <property type="entry name" value="OSIALOPTASE"/>
</dbReference>
<evidence type="ECO:0000259" key="9">
    <source>
        <dbReference type="Pfam" id="PF00814"/>
    </source>
</evidence>
<dbReference type="PANTHER" id="PTHR11735">
    <property type="entry name" value="TRNA N6-ADENOSINE THREONYLCARBAMOYLTRANSFERASE"/>
    <property type="match status" value="1"/>
</dbReference>
<comment type="cofactor">
    <cofactor evidence="8">
        <name>Fe(2+)</name>
        <dbReference type="ChEBI" id="CHEBI:29033"/>
    </cofactor>
    <text evidence="8">Binds 1 Fe(2+) ion per subunit.</text>
</comment>
<dbReference type="FunFam" id="3.30.420.40:FF:000012">
    <property type="entry name" value="tRNA N6-adenosine threonylcarbamoyltransferase"/>
    <property type="match status" value="1"/>
</dbReference>
<dbReference type="InterPro" id="IPR017860">
    <property type="entry name" value="Peptidase_M22_CS"/>
</dbReference>
<feature type="binding site" evidence="8">
    <location>
        <position position="115"/>
    </location>
    <ligand>
        <name>Fe cation</name>
        <dbReference type="ChEBI" id="CHEBI:24875"/>
    </ligand>
</feature>
<dbReference type="GO" id="GO:0061711">
    <property type="term" value="F:tRNA N(6)-L-threonylcarbamoyladenine synthase activity"/>
    <property type="evidence" value="ECO:0007669"/>
    <property type="project" value="UniProtKB-EC"/>
</dbReference>
<keyword evidence="1 8" id="KW-0963">Cytoplasm</keyword>
<evidence type="ECO:0000313" key="11">
    <source>
        <dbReference type="Proteomes" id="UP000425960"/>
    </source>
</evidence>
<keyword evidence="3 8" id="KW-0819">tRNA processing</keyword>
<feature type="binding site" evidence="8">
    <location>
        <position position="184"/>
    </location>
    <ligand>
        <name>substrate</name>
    </ligand>
</feature>
<proteinExistence type="inferred from homology"/>
<dbReference type="RefSeq" id="WP_155322684.1">
    <property type="nucleotide sequence ID" value="NZ_AP021876.1"/>
</dbReference>
<dbReference type="GO" id="GO:0005506">
    <property type="term" value="F:iron ion binding"/>
    <property type="evidence" value="ECO:0007669"/>
    <property type="project" value="UniProtKB-UniRule"/>
</dbReference>
<name>A0A5K7ZLZ1_9BACT</name>
<dbReference type="CDD" id="cd24133">
    <property type="entry name" value="ASKHA_NBD_TsaD_bac"/>
    <property type="match status" value="1"/>
</dbReference>
<dbReference type="InterPro" id="IPR017861">
    <property type="entry name" value="KAE1/TsaD"/>
</dbReference>
<evidence type="ECO:0000256" key="1">
    <source>
        <dbReference type="ARBA" id="ARBA00022490"/>
    </source>
</evidence>
<dbReference type="NCBIfam" id="TIGR03723">
    <property type="entry name" value="T6A_TsaD_YgjD"/>
    <property type="match status" value="1"/>
</dbReference>
<evidence type="ECO:0000313" key="10">
    <source>
        <dbReference type="EMBL" id="BBO82156.1"/>
    </source>
</evidence>
<dbReference type="EC" id="2.3.1.234" evidence="8"/>
<keyword evidence="5 8" id="KW-0408">Iron</keyword>
<evidence type="ECO:0000256" key="4">
    <source>
        <dbReference type="ARBA" id="ARBA00022723"/>
    </source>
</evidence>
<dbReference type="FunFam" id="3.30.420.40:FF:000040">
    <property type="entry name" value="tRNA N6-adenosine threonylcarbamoyltransferase"/>
    <property type="match status" value="1"/>
</dbReference>
<feature type="binding site" evidence="8">
    <location>
        <position position="111"/>
    </location>
    <ligand>
        <name>Fe cation</name>
        <dbReference type="ChEBI" id="CHEBI:24875"/>
    </ligand>
</feature>
<comment type="catalytic activity">
    <reaction evidence="7 8">
        <text>L-threonylcarbamoyladenylate + adenosine(37) in tRNA = N(6)-L-threonylcarbamoyladenosine(37) in tRNA + AMP + H(+)</text>
        <dbReference type="Rhea" id="RHEA:37059"/>
        <dbReference type="Rhea" id="RHEA-COMP:10162"/>
        <dbReference type="Rhea" id="RHEA-COMP:10163"/>
        <dbReference type="ChEBI" id="CHEBI:15378"/>
        <dbReference type="ChEBI" id="CHEBI:73682"/>
        <dbReference type="ChEBI" id="CHEBI:74411"/>
        <dbReference type="ChEBI" id="CHEBI:74418"/>
        <dbReference type="ChEBI" id="CHEBI:456215"/>
        <dbReference type="EC" id="2.3.1.234"/>
    </reaction>
</comment>
<feature type="binding site" evidence="8">
    <location>
        <position position="273"/>
    </location>
    <ligand>
        <name>substrate</name>
    </ligand>
</feature>
<dbReference type="Pfam" id="PF00814">
    <property type="entry name" value="TsaD"/>
    <property type="match status" value="1"/>
</dbReference>
<dbReference type="EMBL" id="AP021876">
    <property type="protein sequence ID" value="BBO82156.1"/>
    <property type="molecule type" value="Genomic_DNA"/>
</dbReference>
<evidence type="ECO:0000256" key="6">
    <source>
        <dbReference type="ARBA" id="ARBA00023315"/>
    </source>
</evidence>
<accession>A0A5K7ZLZ1</accession>
<evidence type="ECO:0000256" key="3">
    <source>
        <dbReference type="ARBA" id="ARBA00022694"/>
    </source>
</evidence>
<feature type="binding site" evidence="8">
    <location>
        <position position="180"/>
    </location>
    <ligand>
        <name>substrate</name>
    </ligand>
</feature>
<dbReference type="GO" id="GO:0002949">
    <property type="term" value="P:tRNA threonylcarbamoyladenosine modification"/>
    <property type="evidence" value="ECO:0007669"/>
    <property type="project" value="UniProtKB-UniRule"/>
</dbReference>
<dbReference type="Proteomes" id="UP000425960">
    <property type="component" value="Chromosome"/>
</dbReference>
<reference evidence="10 11" key="1">
    <citation type="submission" date="2019-11" db="EMBL/GenBank/DDBJ databases">
        <title>Comparative genomics of hydrocarbon-degrading Desulfosarcina strains.</title>
        <authorList>
            <person name="Watanabe M."/>
            <person name="Kojima H."/>
            <person name="Fukui M."/>
        </authorList>
    </citation>
    <scope>NUCLEOTIDE SEQUENCE [LARGE SCALE GENOMIC DNA]</scope>
    <source>
        <strain evidence="10 11">28bB2T</strain>
    </source>
</reference>
<comment type="subcellular location">
    <subcellularLocation>
        <location evidence="8">Cytoplasm</location>
    </subcellularLocation>
</comment>
<evidence type="ECO:0000256" key="2">
    <source>
        <dbReference type="ARBA" id="ARBA00022679"/>
    </source>
</evidence>
<keyword evidence="4 8" id="KW-0479">Metal-binding</keyword>
<feature type="binding site" evidence="8">
    <location>
        <position position="301"/>
    </location>
    <ligand>
        <name>Fe cation</name>
        <dbReference type="ChEBI" id="CHEBI:24875"/>
    </ligand>
</feature>
<evidence type="ECO:0000256" key="7">
    <source>
        <dbReference type="ARBA" id="ARBA00048117"/>
    </source>
</evidence>
<dbReference type="Gene3D" id="3.30.420.40">
    <property type="match status" value="2"/>
</dbReference>
<dbReference type="HAMAP" id="MF_01445">
    <property type="entry name" value="TsaD"/>
    <property type="match status" value="1"/>
</dbReference>
<evidence type="ECO:0000256" key="8">
    <source>
        <dbReference type="HAMAP-Rule" id="MF_01445"/>
    </source>
</evidence>
<keyword evidence="2 8" id="KW-0808">Transferase</keyword>
<evidence type="ECO:0000256" key="5">
    <source>
        <dbReference type="ARBA" id="ARBA00023004"/>
    </source>
</evidence>
<dbReference type="InterPro" id="IPR000905">
    <property type="entry name" value="Gcp-like_dom"/>
</dbReference>
<dbReference type="InterPro" id="IPR043129">
    <property type="entry name" value="ATPase_NBD"/>
</dbReference>
<dbReference type="SUPFAM" id="SSF53067">
    <property type="entry name" value="Actin-like ATPase domain"/>
    <property type="match status" value="2"/>
</dbReference>
<dbReference type="GO" id="GO:0005737">
    <property type="term" value="C:cytoplasm"/>
    <property type="evidence" value="ECO:0007669"/>
    <property type="project" value="UniProtKB-SubCell"/>
</dbReference>
<dbReference type="NCBIfam" id="TIGR00329">
    <property type="entry name" value="gcp_kae1"/>
    <property type="match status" value="1"/>
</dbReference>
<feature type="domain" description="Gcp-like" evidence="9">
    <location>
        <begin position="23"/>
        <end position="307"/>
    </location>
</feature>
<organism evidence="10 11">
    <name type="scientific">Desulfosarcina ovata subsp. sediminis</name>
    <dbReference type="NCBI Taxonomy" id="885957"/>
    <lineage>
        <taxon>Bacteria</taxon>
        <taxon>Pseudomonadati</taxon>
        <taxon>Thermodesulfobacteriota</taxon>
        <taxon>Desulfobacteria</taxon>
        <taxon>Desulfobacterales</taxon>
        <taxon>Desulfosarcinaceae</taxon>
        <taxon>Desulfosarcina</taxon>
    </lineage>
</organism>
<feature type="binding site" evidence="8">
    <location>
        <position position="167"/>
    </location>
    <ligand>
        <name>substrate</name>
    </ligand>
</feature>
<dbReference type="InterPro" id="IPR022450">
    <property type="entry name" value="TsaD"/>
</dbReference>
<dbReference type="PROSITE" id="PS01016">
    <property type="entry name" value="GLYCOPROTEASE"/>
    <property type="match status" value="1"/>
</dbReference>
<keyword evidence="6 8" id="KW-0012">Acyltransferase</keyword>